<evidence type="ECO:0000256" key="4">
    <source>
        <dbReference type="ARBA" id="ARBA00022692"/>
    </source>
</evidence>
<dbReference type="InterPro" id="IPR006135">
    <property type="entry name" value="T3SS_substrate_exporter"/>
</dbReference>
<evidence type="ECO:0000256" key="5">
    <source>
        <dbReference type="ARBA" id="ARBA00022989"/>
    </source>
</evidence>
<dbReference type="InterPro" id="IPR006307">
    <property type="entry name" value="BsaZ-like"/>
</dbReference>
<dbReference type="NCBIfam" id="TIGR01404">
    <property type="entry name" value="FlhB_rel_III"/>
    <property type="match status" value="1"/>
</dbReference>
<comment type="subcellular location">
    <subcellularLocation>
        <location evidence="1">Cell membrane</location>
        <topology evidence="1">Multi-pass membrane protein</topology>
    </subcellularLocation>
</comment>
<keyword evidence="4 9" id="KW-0812">Transmembrane</keyword>
<keyword evidence="7 9" id="KW-0472">Membrane</keyword>
<feature type="region of interest" description="Disordered" evidence="8">
    <location>
        <begin position="1"/>
        <end position="26"/>
    </location>
</feature>
<dbReference type="PRINTS" id="PR00950">
    <property type="entry name" value="TYPE3IMSPROT"/>
</dbReference>
<dbReference type="Pfam" id="PF01312">
    <property type="entry name" value="Bac_export_2"/>
    <property type="match status" value="1"/>
</dbReference>
<proteinExistence type="inferred from homology"/>
<evidence type="ECO:0000256" key="7">
    <source>
        <dbReference type="ARBA" id="ARBA00023136"/>
    </source>
</evidence>
<dbReference type="PANTHER" id="PTHR30531">
    <property type="entry name" value="FLAGELLAR BIOSYNTHETIC PROTEIN FLHB"/>
    <property type="match status" value="1"/>
</dbReference>
<name>A0A3N7HGW4_9BURK</name>
<gene>
    <name evidence="10" type="ORF">DZC73_28900</name>
</gene>
<reference evidence="10 11" key="2">
    <citation type="submission" date="2018-12" db="EMBL/GenBank/DDBJ databases">
        <title>Rhizobacter gummiphilus sp. nov., a rubber-degrading bacterium isolated from the soil of a botanical garden in Japan.</title>
        <authorList>
            <person name="Shunsuke S.S."/>
        </authorList>
    </citation>
    <scope>NUCLEOTIDE SEQUENCE [LARGE SCALE GENOMIC DNA]</scope>
    <source>
        <strain evidence="10 11">S-16</strain>
    </source>
</reference>
<evidence type="ECO:0000256" key="3">
    <source>
        <dbReference type="ARBA" id="ARBA00022475"/>
    </source>
</evidence>
<keyword evidence="3" id="KW-1003">Cell membrane</keyword>
<comment type="caution">
    <text evidence="10">The sequence shown here is derived from an EMBL/GenBank/DDBJ whole genome shotgun (WGS) entry which is preliminary data.</text>
</comment>
<feature type="transmembrane region" description="Helical" evidence="9">
    <location>
        <begin position="193"/>
        <end position="211"/>
    </location>
</feature>
<evidence type="ECO:0000256" key="2">
    <source>
        <dbReference type="ARBA" id="ARBA00010690"/>
    </source>
</evidence>
<feature type="compositionally biased region" description="Low complexity" evidence="8">
    <location>
        <begin position="357"/>
        <end position="368"/>
    </location>
</feature>
<feature type="transmembrane region" description="Helical" evidence="9">
    <location>
        <begin position="153"/>
        <end position="173"/>
    </location>
</feature>
<evidence type="ECO:0000256" key="1">
    <source>
        <dbReference type="ARBA" id="ARBA00004651"/>
    </source>
</evidence>
<dbReference type="SUPFAM" id="SSF160544">
    <property type="entry name" value="EscU C-terminal domain-like"/>
    <property type="match status" value="1"/>
</dbReference>
<dbReference type="GO" id="GO:0005886">
    <property type="term" value="C:plasma membrane"/>
    <property type="evidence" value="ECO:0007669"/>
    <property type="project" value="UniProtKB-SubCell"/>
</dbReference>
<reference evidence="10 11" key="1">
    <citation type="submission" date="2018-08" db="EMBL/GenBank/DDBJ databases">
        <authorList>
            <person name="Khan S.A."/>
            <person name="Jeon C.O."/>
            <person name="Chun B.H."/>
            <person name="Jeong S.E."/>
        </authorList>
    </citation>
    <scope>NUCLEOTIDE SEQUENCE [LARGE SCALE GENOMIC DNA]</scope>
    <source>
        <strain evidence="10 11">S-16</strain>
    </source>
</reference>
<keyword evidence="5 9" id="KW-1133">Transmembrane helix</keyword>
<accession>A0A3N7HGW4</accession>
<dbReference type="RefSeq" id="WP_124543884.1">
    <property type="nucleotide sequence ID" value="NZ_QUSW01000012.1"/>
</dbReference>
<dbReference type="AlphaFoldDB" id="A0A3N7HGW4"/>
<keyword evidence="11" id="KW-1185">Reference proteome</keyword>
<dbReference type="PANTHER" id="PTHR30531:SF14">
    <property type="entry name" value="SURFACE PRESENTATION OF ANTIGENS PROTEIN SPAS"/>
    <property type="match status" value="1"/>
</dbReference>
<evidence type="ECO:0000313" key="11">
    <source>
        <dbReference type="Proteomes" id="UP000267464"/>
    </source>
</evidence>
<evidence type="ECO:0000256" key="8">
    <source>
        <dbReference type="SAM" id="MobiDB-lite"/>
    </source>
</evidence>
<dbReference type="OrthoDB" id="9807950at2"/>
<feature type="transmembrane region" description="Helical" evidence="9">
    <location>
        <begin position="87"/>
        <end position="109"/>
    </location>
</feature>
<feature type="compositionally biased region" description="Basic and acidic residues" evidence="8">
    <location>
        <begin position="1"/>
        <end position="24"/>
    </location>
</feature>
<feature type="transmembrane region" description="Helical" evidence="9">
    <location>
        <begin position="40"/>
        <end position="67"/>
    </location>
</feature>
<evidence type="ECO:0000256" key="9">
    <source>
        <dbReference type="SAM" id="Phobius"/>
    </source>
</evidence>
<evidence type="ECO:0000313" key="10">
    <source>
        <dbReference type="EMBL" id="RQP21257.1"/>
    </source>
</evidence>
<dbReference type="EMBL" id="QUSW01000012">
    <property type="protein sequence ID" value="RQP21257.1"/>
    <property type="molecule type" value="Genomic_DNA"/>
</dbReference>
<dbReference type="Gene3D" id="6.10.250.2080">
    <property type="match status" value="1"/>
</dbReference>
<dbReference type="Gene3D" id="3.40.1690.10">
    <property type="entry name" value="secretion proteins EscU"/>
    <property type="match status" value="1"/>
</dbReference>
<sequence length="394" mass="42817">MADKNDGGDKTEKPTPKKLQDARKKGQVAKSKDVTSTVELLVWLVLAMLASVYAATQLTTLIDAMLMAIRDPFALAAPAIGQSALHALLALTAALLLPVAAVGIVAEYLQAGPVFSVERFKPKLENMNPVEGVKRMFSMDNLVELVKAAAKTVTLLGIGWLAVSSLLPQLVHLPFADRPESVGSAIWAAARPVLTWAVAVFALLSILDLAYQRFSFTKKMRMSRRDIRQELKDSEGDPHIKQHRRQAHEEWSQRNAQQAARGANALIVNPTHVAIAIDYDRENCPVPTIAAKGEDHVARAMREAAEEAGVPIVRNIALARDLLARGEPGEVIPQDLFDVIAQVILWAKDVREEMAREAGAGPATARRAPPGEDLTRYDLAPSAALDPHHQQGHA</sequence>
<protein>
    <submittedName>
        <fullName evidence="10">EscU/YscU/HrcU family type III secretion system export apparatus switch protein</fullName>
    </submittedName>
</protein>
<comment type="similarity">
    <text evidence="2">Belongs to the type III secretion exporter family.</text>
</comment>
<organism evidence="10 11">
    <name type="scientific">Piscinibacter terrae</name>
    <dbReference type="NCBI Taxonomy" id="2496871"/>
    <lineage>
        <taxon>Bacteria</taxon>
        <taxon>Pseudomonadati</taxon>
        <taxon>Pseudomonadota</taxon>
        <taxon>Betaproteobacteria</taxon>
        <taxon>Burkholderiales</taxon>
        <taxon>Sphaerotilaceae</taxon>
        <taxon>Piscinibacter</taxon>
    </lineage>
</organism>
<dbReference type="InterPro" id="IPR029025">
    <property type="entry name" value="T3SS_substrate_exporter_C"/>
</dbReference>
<dbReference type="Proteomes" id="UP000267464">
    <property type="component" value="Unassembled WGS sequence"/>
</dbReference>
<evidence type="ECO:0000256" key="6">
    <source>
        <dbReference type="ARBA" id="ARBA00023026"/>
    </source>
</evidence>
<feature type="region of interest" description="Disordered" evidence="8">
    <location>
        <begin position="356"/>
        <end position="376"/>
    </location>
</feature>
<dbReference type="GO" id="GO:0009306">
    <property type="term" value="P:protein secretion"/>
    <property type="evidence" value="ECO:0007669"/>
    <property type="project" value="InterPro"/>
</dbReference>
<keyword evidence="6" id="KW-0843">Virulence</keyword>